<dbReference type="PANTHER" id="PTHR30069:SF29">
    <property type="entry name" value="HEMOGLOBIN AND HEMOGLOBIN-HAPTOGLOBIN-BINDING PROTEIN 1-RELATED"/>
    <property type="match status" value="1"/>
</dbReference>
<evidence type="ECO:0000256" key="8">
    <source>
        <dbReference type="PROSITE-ProRule" id="PRU01360"/>
    </source>
</evidence>
<dbReference type="SUPFAM" id="SSF56935">
    <property type="entry name" value="Porins"/>
    <property type="match status" value="1"/>
</dbReference>
<proteinExistence type="inferred from homology"/>
<dbReference type="EMBL" id="FNFO01000005">
    <property type="protein sequence ID" value="SDL35499.1"/>
    <property type="molecule type" value="Genomic_DNA"/>
</dbReference>
<keyword evidence="5 9" id="KW-0732">Signal</keyword>
<keyword evidence="11" id="KW-0675">Receptor</keyword>
<dbReference type="AlphaFoldDB" id="A0A1G9JD46"/>
<feature type="chain" id="PRO_5011552265" evidence="9">
    <location>
        <begin position="24"/>
        <end position="897"/>
    </location>
</feature>
<evidence type="ECO:0000256" key="4">
    <source>
        <dbReference type="ARBA" id="ARBA00022692"/>
    </source>
</evidence>
<sequence length="897" mass="101304">MKPPTRYLLFCLFGLCAFFSLRAQQATVQVTDRFENKPVAQILADWQQRYAVRFFYQPPWLAGQTATATFQETPLAQALAQVLASSKLYALFYNERYVVLSPEPLGDETRQVTLIDTNQVQDAPFGPFPGGSDFALSGYVREAETGETVIGGAVYIEELERGTQTNAFGFYALKIPAGHYHVYFRSIGLEDQIVEVTLTADQTQNVELRDEAIQLREVTVMGEAEDANVRDVRMSASKMEISTMKHIPAAFGEVDVVRSLLLLPGVTSVGEGSAGFNVRGGSVDQNLVLLDDMPIFNASHLFGFFSGFNPDAVKDVTLYRGGVPASYGGRLSSVLDVKMKDGNTKEWTAQGGIGIVASRLTVEGPLVKDKSSLLLSGRGAYADLFLNMIPNDTVRSSRASFYDANLKWSYIFGERSRVYVSAYRSGDRFRLAGDTTFQWATTAGSVRWNYLLRKNLFANLSVAASQYQYDVSQMQDTAQAFRWLADVRYQSGKLDMSYYPGSKNQLTFGGSLTRYELEPGNFQPGVYNRTEAPQNLDNTYGLEAAFYASDEIKLGARVTMQLGLRYSLYQQRGAGKTYLFREGVPRLESALVDTLFYGTDALMQQYGGWEPRLAMRIGLSDQTSLKLSYQRMRQYIHLISNTTAVTPTDIWKLSDRYLPPQIADQYTVGLFRNFRSNAYETSLEAYYKPIQNLIDYREGATLLRNPLPETALLTGQGKAYGVEFLIQKKEGRLKGWMSYTYSRTLRQITGTFPEDQISLGEWYPANYDKPHLLNLNGTYQIRQRVQFTATFVYNTGRPVTYPVGRFQYQGIALPIYTYRNQGRIPDYHRLDVALTLEESLRKSKKWRGSWTFAVYNLYGRRNAYSVFFRSRGGLYPEIYKLSVIGAAIPSITYNFRF</sequence>
<dbReference type="InterPro" id="IPR036942">
    <property type="entry name" value="Beta-barrel_TonB_sf"/>
</dbReference>
<evidence type="ECO:0000313" key="11">
    <source>
        <dbReference type="EMBL" id="SDL35499.1"/>
    </source>
</evidence>
<dbReference type="InterPro" id="IPR008969">
    <property type="entry name" value="CarboxyPept-like_regulatory"/>
</dbReference>
<gene>
    <name evidence="11" type="ORF">SAMN05421823_105282</name>
</gene>
<evidence type="ECO:0000256" key="2">
    <source>
        <dbReference type="ARBA" id="ARBA00022448"/>
    </source>
</evidence>
<accession>A0A1G9JD46</accession>
<evidence type="ECO:0000256" key="6">
    <source>
        <dbReference type="ARBA" id="ARBA00023136"/>
    </source>
</evidence>
<dbReference type="InterPro" id="IPR012910">
    <property type="entry name" value="Plug_dom"/>
</dbReference>
<dbReference type="GO" id="GO:0009279">
    <property type="term" value="C:cell outer membrane"/>
    <property type="evidence" value="ECO:0007669"/>
    <property type="project" value="UniProtKB-SubCell"/>
</dbReference>
<evidence type="ECO:0000256" key="1">
    <source>
        <dbReference type="ARBA" id="ARBA00004571"/>
    </source>
</evidence>
<feature type="domain" description="TonB-dependent receptor plug" evidence="10">
    <location>
        <begin position="241"/>
        <end position="330"/>
    </location>
</feature>
<name>A0A1G9JD46_9BACT</name>
<dbReference type="InterPro" id="IPR039426">
    <property type="entry name" value="TonB-dep_rcpt-like"/>
</dbReference>
<dbReference type="Pfam" id="PF13715">
    <property type="entry name" value="CarbopepD_reg_2"/>
    <property type="match status" value="1"/>
</dbReference>
<evidence type="ECO:0000256" key="5">
    <source>
        <dbReference type="ARBA" id="ARBA00022729"/>
    </source>
</evidence>
<dbReference type="PROSITE" id="PS52016">
    <property type="entry name" value="TONB_DEPENDENT_REC_3"/>
    <property type="match status" value="1"/>
</dbReference>
<protein>
    <submittedName>
        <fullName evidence="11">Outer membrane receptor proteins, mostly Fe transport</fullName>
    </submittedName>
</protein>
<feature type="signal peptide" evidence="9">
    <location>
        <begin position="1"/>
        <end position="23"/>
    </location>
</feature>
<keyword evidence="6 8" id="KW-0472">Membrane</keyword>
<keyword evidence="3 8" id="KW-1134">Transmembrane beta strand</keyword>
<evidence type="ECO:0000313" key="12">
    <source>
        <dbReference type="Proteomes" id="UP000198510"/>
    </source>
</evidence>
<organism evidence="11 12">
    <name type="scientific">Catalinimonas alkaloidigena</name>
    <dbReference type="NCBI Taxonomy" id="1075417"/>
    <lineage>
        <taxon>Bacteria</taxon>
        <taxon>Pseudomonadati</taxon>
        <taxon>Bacteroidota</taxon>
        <taxon>Cytophagia</taxon>
        <taxon>Cytophagales</taxon>
        <taxon>Catalimonadaceae</taxon>
        <taxon>Catalinimonas</taxon>
    </lineage>
</organism>
<dbReference type="STRING" id="1075417.SAMN05421823_105282"/>
<evidence type="ECO:0000256" key="7">
    <source>
        <dbReference type="ARBA" id="ARBA00023237"/>
    </source>
</evidence>
<dbReference type="Pfam" id="PF07715">
    <property type="entry name" value="Plug"/>
    <property type="match status" value="1"/>
</dbReference>
<dbReference type="RefSeq" id="WP_089683438.1">
    <property type="nucleotide sequence ID" value="NZ_FNFO01000005.1"/>
</dbReference>
<reference evidence="11 12" key="1">
    <citation type="submission" date="2016-10" db="EMBL/GenBank/DDBJ databases">
        <authorList>
            <person name="de Groot N.N."/>
        </authorList>
    </citation>
    <scope>NUCLEOTIDE SEQUENCE [LARGE SCALE GENOMIC DNA]</scope>
    <source>
        <strain evidence="11 12">DSM 25186</strain>
    </source>
</reference>
<dbReference type="Gene3D" id="2.170.130.10">
    <property type="entry name" value="TonB-dependent receptor, plug domain"/>
    <property type="match status" value="1"/>
</dbReference>
<dbReference type="Gene3D" id="2.40.170.20">
    <property type="entry name" value="TonB-dependent receptor, beta-barrel domain"/>
    <property type="match status" value="1"/>
</dbReference>
<dbReference type="PANTHER" id="PTHR30069">
    <property type="entry name" value="TONB-DEPENDENT OUTER MEMBRANE RECEPTOR"/>
    <property type="match status" value="1"/>
</dbReference>
<dbReference type="Gene3D" id="2.60.40.1120">
    <property type="entry name" value="Carboxypeptidase-like, regulatory domain"/>
    <property type="match status" value="1"/>
</dbReference>
<evidence type="ECO:0000256" key="9">
    <source>
        <dbReference type="SAM" id="SignalP"/>
    </source>
</evidence>
<dbReference type="Gene3D" id="3.55.50.30">
    <property type="match status" value="1"/>
</dbReference>
<evidence type="ECO:0000256" key="3">
    <source>
        <dbReference type="ARBA" id="ARBA00022452"/>
    </source>
</evidence>
<comment type="subcellular location">
    <subcellularLocation>
        <location evidence="1 8">Cell outer membrane</location>
        <topology evidence="1 8">Multi-pass membrane protein</topology>
    </subcellularLocation>
</comment>
<dbReference type="SUPFAM" id="SSF49464">
    <property type="entry name" value="Carboxypeptidase regulatory domain-like"/>
    <property type="match status" value="1"/>
</dbReference>
<comment type="similarity">
    <text evidence="8">Belongs to the TonB-dependent receptor family.</text>
</comment>
<dbReference type="GO" id="GO:0015344">
    <property type="term" value="F:siderophore uptake transmembrane transporter activity"/>
    <property type="evidence" value="ECO:0007669"/>
    <property type="project" value="TreeGrafter"/>
</dbReference>
<dbReference type="Proteomes" id="UP000198510">
    <property type="component" value="Unassembled WGS sequence"/>
</dbReference>
<dbReference type="InterPro" id="IPR037066">
    <property type="entry name" value="Plug_dom_sf"/>
</dbReference>
<evidence type="ECO:0000259" key="10">
    <source>
        <dbReference type="Pfam" id="PF07715"/>
    </source>
</evidence>
<dbReference type="OrthoDB" id="9758870at2"/>
<keyword evidence="12" id="KW-1185">Reference proteome</keyword>
<keyword evidence="4 8" id="KW-0812">Transmembrane</keyword>
<dbReference type="GO" id="GO:0044718">
    <property type="term" value="P:siderophore transmembrane transport"/>
    <property type="evidence" value="ECO:0007669"/>
    <property type="project" value="TreeGrafter"/>
</dbReference>
<keyword evidence="7 8" id="KW-0998">Cell outer membrane</keyword>
<keyword evidence="2 8" id="KW-0813">Transport</keyword>